<name>A0A3M7SMP3_BRAPC</name>
<dbReference type="AlphaFoldDB" id="A0A3M7SMP3"/>
<accession>A0A3M7SMP3</accession>
<dbReference type="Gene3D" id="2.130.10.10">
    <property type="entry name" value="YVTN repeat-like/Quinoprotein amine dehydrogenase"/>
    <property type="match status" value="1"/>
</dbReference>
<protein>
    <submittedName>
        <fullName evidence="1">Uncharacterized protein</fullName>
    </submittedName>
</protein>
<sequence>VVFGGDKFLKIWEISTNQIVITISINDKALSLDIFSSQIIASGHENDGVKFWNVTNYITNIQLNYQI</sequence>
<evidence type="ECO:0000313" key="2">
    <source>
        <dbReference type="Proteomes" id="UP000276133"/>
    </source>
</evidence>
<dbReference type="InterPro" id="IPR015943">
    <property type="entry name" value="WD40/YVTN_repeat-like_dom_sf"/>
</dbReference>
<comment type="caution">
    <text evidence="1">The sequence shown here is derived from an EMBL/GenBank/DDBJ whole genome shotgun (WGS) entry which is preliminary data.</text>
</comment>
<dbReference type="InterPro" id="IPR036322">
    <property type="entry name" value="WD40_repeat_dom_sf"/>
</dbReference>
<dbReference type="EMBL" id="REGN01001122">
    <property type="protein sequence ID" value="RNA36808.1"/>
    <property type="molecule type" value="Genomic_DNA"/>
</dbReference>
<feature type="non-terminal residue" evidence="1">
    <location>
        <position position="1"/>
    </location>
</feature>
<organism evidence="1 2">
    <name type="scientific">Brachionus plicatilis</name>
    <name type="common">Marine rotifer</name>
    <name type="synonym">Brachionus muelleri</name>
    <dbReference type="NCBI Taxonomy" id="10195"/>
    <lineage>
        <taxon>Eukaryota</taxon>
        <taxon>Metazoa</taxon>
        <taxon>Spiralia</taxon>
        <taxon>Gnathifera</taxon>
        <taxon>Rotifera</taxon>
        <taxon>Eurotatoria</taxon>
        <taxon>Monogononta</taxon>
        <taxon>Pseudotrocha</taxon>
        <taxon>Ploima</taxon>
        <taxon>Brachionidae</taxon>
        <taxon>Brachionus</taxon>
    </lineage>
</organism>
<evidence type="ECO:0000313" key="1">
    <source>
        <dbReference type="EMBL" id="RNA36808.1"/>
    </source>
</evidence>
<dbReference type="Proteomes" id="UP000276133">
    <property type="component" value="Unassembled WGS sequence"/>
</dbReference>
<dbReference type="SUPFAM" id="SSF50978">
    <property type="entry name" value="WD40 repeat-like"/>
    <property type="match status" value="1"/>
</dbReference>
<keyword evidence="2" id="KW-1185">Reference proteome</keyword>
<gene>
    <name evidence="1" type="ORF">BpHYR1_030059</name>
</gene>
<proteinExistence type="predicted"/>
<reference evidence="1 2" key="1">
    <citation type="journal article" date="2018" name="Sci. Rep.">
        <title>Genomic signatures of local adaptation to the degree of environmental predictability in rotifers.</title>
        <authorList>
            <person name="Franch-Gras L."/>
            <person name="Hahn C."/>
            <person name="Garcia-Roger E.M."/>
            <person name="Carmona M.J."/>
            <person name="Serra M."/>
            <person name="Gomez A."/>
        </authorList>
    </citation>
    <scope>NUCLEOTIDE SEQUENCE [LARGE SCALE GENOMIC DNA]</scope>
    <source>
        <strain evidence="1">HYR1</strain>
    </source>
</reference>